<dbReference type="InterPro" id="IPR038508">
    <property type="entry name" value="ArfGAP_dom_sf"/>
</dbReference>
<organism evidence="8 9">
    <name type="scientific">Cyanidioschyzon merolae (strain NIES-3377 / 10D)</name>
    <name type="common">Unicellular red alga</name>
    <dbReference type="NCBI Taxonomy" id="280699"/>
    <lineage>
        <taxon>Eukaryota</taxon>
        <taxon>Rhodophyta</taxon>
        <taxon>Bangiophyceae</taxon>
        <taxon>Cyanidiales</taxon>
        <taxon>Cyanidiaceae</taxon>
        <taxon>Cyanidioschyzon</taxon>
    </lineage>
</organism>
<evidence type="ECO:0000256" key="1">
    <source>
        <dbReference type="ARBA" id="ARBA00022468"/>
    </source>
</evidence>
<name>M1V597_CYAM1</name>
<accession>M1V597</accession>
<feature type="compositionally biased region" description="Low complexity" evidence="6">
    <location>
        <begin position="143"/>
        <end position="156"/>
    </location>
</feature>
<feature type="domain" description="Arf-GAP" evidence="7">
    <location>
        <begin position="12"/>
        <end position="132"/>
    </location>
</feature>
<proteinExistence type="predicted"/>
<evidence type="ECO:0000256" key="5">
    <source>
        <dbReference type="PROSITE-ProRule" id="PRU00288"/>
    </source>
</evidence>
<dbReference type="PRINTS" id="PR00405">
    <property type="entry name" value="REVINTRACTNG"/>
</dbReference>
<dbReference type="OrthoDB" id="10266696at2759"/>
<evidence type="ECO:0000256" key="2">
    <source>
        <dbReference type="ARBA" id="ARBA00022723"/>
    </source>
</evidence>
<dbReference type="STRING" id="280699.M1V597"/>
<dbReference type="SUPFAM" id="SSF57863">
    <property type="entry name" value="ArfGap/RecO-like zinc finger"/>
    <property type="match status" value="1"/>
</dbReference>
<dbReference type="GO" id="GO:0005096">
    <property type="term" value="F:GTPase activator activity"/>
    <property type="evidence" value="ECO:0007669"/>
    <property type="project" value="UniProtKB-KW"/>
</dbReference>
<dbReference type="GO" id="GO:0005737">
    <property type="term" value="C:cytoplasm"/>
    <property type="evidence" value="ECO:0007669"/>
    <property type="project" value="TreeGrafter"/>
</dbReference>
<dbReference type="eggNOG" id="KOG0703">
    <property type="taxonomic scope" value="Eukaryota"/>
</dbReference>
<feature type="region of interest" description="Disordered" evidence="6">
    <location>
        <begin position="143"/>
        <end position="164"/>
    </location>
</feature>
<dbReference type="Gene3D" id="1.10.220.150">
    <property type="entry name" value="Arf GTPase activating protein"/>
    <property type="match status" value="1"/>
</dbReference>
<dbReference type="SMART" id="SM00105">
    <property type="entry name" value="ArfGap"/>
    <property type="match status" value="1"/>
</dbReference>
<protein>
    <recommendedName>
        <fullName evidence="7">Arf-GAP domain-containing protein</fullName>
    </recommendedName>
</protein>
<dbReference type="RefSeq" id="XP_005534897.1">
    <property type="nucleotide sequence ID" value="XM_005534840.1"/>
</dbReference>
<keyword evidence="3 5" id="KW-0863">Zinc-finger</keyword>
<dbReference type="InterPro" id="IPR037278">
    <property type="entry name" value="ARFGAP/RecO"/>
</dbReference>
<dbReference type="AlphaFoldDB" id="M1V597"/>
<evidence type="ECO:0000259" key="7">
    <source>
        <dbReference type="PROSITE" id="PS50115"/>
    </source>
</evidence>
<keyword evidence="2" id="KW-0479">Metal-binding</keyword>
<dbReference type="InterPro" id="IPR051718">
    <property type="entry name" value="ARF_GTPase-activating"/>
</dbReference>
<dbReference type="PANTHER" id="PTHR45705">
    <property type="entry name" value="FI20236P1"/>
    <property type="match status" value="1"/>
</dbReference>
<sequence length="240" mass="27212">MAKQVVSEDEQERVFRILLAEQENGRCAECFCPGPRWASVNLGVFLCIQCSGFHRKLGVHVSQVRSINLDRWTSEQLENMKRIGNRRAAAIWEAQLPTDFERPSPGDIGRMQEFIWNKYVEKLYYREPSQYFENEGHSVSRDASAATASTVSPAVTLQNSRQSSMGACERSKHVPVENNWFNALFAPSSERGNSHEHAHGPVAGAENHEHLQRKRHILAMYAQRNNSEASSDRLDTSPKT</sequence>
<gene>
    <name evidence="8" type="ORF">CYME_CMJ165C</name>
</gene>
<dbReference type="CDD" id="cd08204">
    <property type="entry name" value="ArfGap"/>
    <property type="match status" value="1"/>
</dbReference>
<dbReference type="Gramene" id="CMJ165CT">
    <property type="protein sequence ID" value="CMJ165CT"/>
    <property type="gene ID" value="CMJ165C"/>
</dbReference>
<keyword evidence="9" id="KW-1185">Reference proteome</keyword>
<reference evidence="8 9" key="2">
    <citation type="journal article" date="2007" name="BMC Biol.">
        <title>A 100%-complete sequence reveals unusually simple genomic features in the hot-spring red alga Cyanidioschyzon merolae.</title>
        <authorList>
            <person name="Nozaki H."/>
            <person name="Takano H."/>
            <person name="Misumi O."/>
            <person name="Terasawa K."/>
            <person name="Matsuzaki M."/>
            <person name="Maruyama S."/>
            <person name="Nishida K."/>
            <person name="Yagisawa F."/>
            <person name="Yoshida Y."/>
            <person name="Fujiwara T."/>
            <person name="Takio S."/>
            <person name="Tamura K."/>
            <person name="Chung S.J."/>
            <person name="Nakamura S."/>
            <person name="Kuroiwa H."/>
            <person name="Tanaka K."/>
            <person name="Sato N."/>
            <person name="Kuroiwa T."/>
        </authorList>
    </citation>
    <scope>NUCLEOTIDE SEQUENCE [LARGE SCALE GENOMIC DNA]</scope>
    <source>
        <strain evidence="8 9">10D</strain>
    </source>
</reference>
<dbReference type="FunFam" id="1.10.220.150:FF:000009">
    <property type="entry name" value="stromal membrane-associated protein 1 isoform X1"/>
    <property type="match status" value="1"/>
</dbReference>
<dbReference type="PROSITE" id="PS50115">
    <property type="entry name" value="ARFGAP"/>
    <property type="match status" value="1"/>
</dbReference>
<dbReference type="GO" id="GO:0008270">
    <property type="term" value="F:zinc ion binding"/>
    <property type="evidence" value="ECO:0007669"/>
    <property type="project" value="UniProtKB-KW"/>
</dbReference>
<evidence type="ECO:0000313" key="9">
    <source>
        <dbReference type="Proteomes" id="UP000007014"/>
    </source>
</evidence>
<evidence type="ECO:0000256" key="4">
    <source>
        <dbReference type="ARBA" id="ARBA00022833"/>
    </source>
</evidence>
<evidence type="ECO:0000256" key="3">
    <source>
        <dbReference type="ARBA" id="ARBA00022771"/>
    </source>
</evidence>
<keyword evidence="1" id="KW-0343">GTPase activation</keyword>
<dbReference type="Pfam" id="PF01412">
    <property type="entry name" value="ArfGap"/>
    <property type="match status" value="1"/>
</dbReference>
<dbReference type="GeneID" id="16994074"/>
<dbReference type="PANTHER" id="PTHR45705:SF1">
    <property type="entry name" value="FI20236P1"/>
    <property type="match status" value="1"/>
</dbReference>
<keyword evidence="4" id="KW-0862">Zinc</keyword>
<dbReference type="Proteomes" id="UP000007014">
    <property type="component" value="Chromosome 10"/>
</dbReference>
<dbReference type="HOGENOM" id="CLU_023062_3_1_1"/>
<evidence type="ECO:0000256" key="6">
    <source>
        <dbReference type="SAM" id="MobiDB-lite"/>
    </source>
</evidence>
<dbReference type="InterPro" id="IPR001164">
    <property type="entry name" value="ArfGAP_dom"/>
</dbReference>
<reference evidence="8 9" key="1">
    <citation type="journal article" date="2004" name="Nature">
        <title>Genome sequence of the ultrasmall unicellular red alga Cyanidioschyzon merolae 10D.</title>
        <authorList>
            <person name="Matsuzaki M."/>
            <person name="Misumi O."/>
            <person name="Shin-i T."/>
            <person name="Maruyama S."/>
            <person name="Takahara M."/>
            <person name="Miyagishima S."/>
            <person name="Mori T."/>
            <person name="Nishida K."/>
            <person name="Yagisawa F."/>
            <person name="Nishida K."/>
            <person name="Yoshida Y."/>
            <person name="Nishimura Y."/>
            <person name="Nakao S."/>
            <person name="Kobayashi T."/>
            <person name="Momoyama Y."/>
            <person name="Higashiyama T."/>
            <person name="Minoda A."/>
            <person name="Sano M."/>
            <person name="Nomoto H."/>
            <person name="Oishi K."/>
            <person name="Hayashi H."/>
            <person name="Ohta F."/>
            <person name="Nishizaka S."/>
            <person name="Haga S."/>
            <person name="Miura S."/>
            <person name="Morishita T."/>
            <person name="Kabeya Y."/>
            <person name="Terasawa K."/>
            <person name="Suzuki Y."/>
            <person name="Ishii Y."/>
            <person name="Asakawa S."/>
            <person name="Takano H."/>
            <person name="Ohta N."/>
            <person name="Kuroiwa H."/>
            <person name="Tanaka K."/>
            <person name="Shimizu N."/>
            <person name="Sugano S."/>
            <person name="Sato N."/>
            <person name="Nozaki H."/>
            <person name="Ogasawara N."/>
            <person name="Kohara Y."/>
            <person name="Kuroiwa T."/>
        </authorList>
    </citation>
    <scope>NUCLEOTIDE SEQUENCE [LARGE SCALE GENOMIC DNA]</scope>
    <source>
        <strain evidence="8 9">10D</strain>
    </source>
</reference>
<dbReference type="EMBL" id="AP006492">
    <property type="protein sequence ID" value="BAM80290.1"/>
    <property type="molecule type" value="Genomic_DNA"/>
</dbReference>
<evidence type="ECO:0000313" key="8">
    <source>
        <dbReference type="EMBL" id="BAM80290.1"/>
    </source>
</evidence>
<dbReference type="KEGG" id="cme:CYME_CMJ165C"/>